<feature type="signal peptide" evidence="3">
    <location>
        <begin position="1"/>
        <end position="26"/>
    </location>
</feature>
<dbReference type="EMBL" id="CP002109">
    <property type="protein sequence ID" value="ADL02831.1"/>
    <property type="molecule type" value="Genomic_DNA"/>
</dbReference>
<proteinExistence type="predicted"/>
<dbReference type="HOGENOM" id="CLU_1346969_0_0_9"/>
<organism evidence="4 5">
    <name type="scientific">Lacrimispora saccharolytica (strain ATCC 35040 / DSM 2544 / NRCC 2533 / WM1)</name>
    <name type="common">Clostridium saccharolyticum</name>
    <dbReference type="NCBI Taxonomy" id="610130"/>
    <lineage>
        <taxon>Bacteria</taxon>
        <taxon>Bacillati</taxon>
        <taxon>Bacillota</taxon>
        <taxon>Clostridia</taxon>
        <taxon>Lachnospirales</taxon>
        <taxon>Lachnospiraceae</taxon>
        <taxon>Lacrimispora</taxon>
    </lineage>
</organism>
<accession>D9R1U0</accession>
<dbReference type="InterPro" id="IPR018337">
    <property type="entry name" value="Cell_wall/Cho-bd_repeat"/>
</dbReference>
<dbReference type="PROSITE" id="PS51170">
    <property type="entry name" value="CW"/>
    <property type="match status" value="1"/>
</dbReference>
<evidence type="ECO:0000256" key="2">
    <source>
        <dbReference type="PROSITE-ProRule" id="PRU00591"/>
    </source>
</evidence>
<dbReference type="KEGG" id="csh:Closa_0188"/>
<gene>
    <name evidence="4" type="ordered locus">Closa_0188</name>
</gene>
<evidence type="ECO:0000256" key="1">
    <source>
        <dbReference type="ARBA" id="ARBA00022737"/>
    </source>
</evidence>
<evidence type="ECO:0000313" key="5">
    <source>
        <dbReference type="Proteomes" id="UP000001662"/>
    </source>
</evidence>
<dbReference type="SUPFAM" id="SSF69360">
    <property type="entry name" value="Cell wall binding repeat"/>
    <property type="match status" value="1"/>
</dbReference>
<dbReference type="Gene3D" id="2.10.270.10">
    <property type="entry name" value="Cholin Binding"/>
    <property type="match status" value="1"/>
</dbReference>
<dbReference type="Pfam" id="PF19085">
    <property type="entry name" value="Choline_bind_2"/>
    <property type="match status" value="1"/>
</dbReference>
<sequence length="203" mass="23631">MKKLQKILVAVSLSTMGAFICFPIYAGTWSHDSNGWSYQSDDGNSPRGTWKRIDSKWYYFNENGYMETAWIQYEKKWYYCYLNGELATNCWITGKYYVGNDGAMYVNTITPDGYKVGGGGEYIKESSIYGSYRFQNNDDDEVILTFVEKNLDGENNVMQIETNTDYRSFQLWGHFSYDNHKITIIPRGHDLIDPGDIDNFQWN</sequence>
<feature type="repeat" description="Cell wall-binding" evidence="2">
    <location>
        <begin position="47"/>
        <end position="66"/>
    </location>
</feature>
<keyword evidence="5" id="KW-1185">Reference proteome</keyword>
<evidence type="ECO:0000313" key="4">
    <source>
        <dbReference type="EMBL" id="ADL02831.1"/>
    </source>
</evidence>
<dbReference type="Pfam" id="PF01473">
    <property type="entry name" value="Choline_bind_1"/>
    <property type="match status" value="2"/>
</dbReference>
<keyword evidence="1" id="KW-0677">Repeat</keyword>
<dbReference type="eggNOG" id="COG5263">
    <property type="taxonomic scope" value="Bacteria"/>
</dbReference>
<dbReference type="Proteomes" id="UP000001662">
    <property type="component" value="Chromosome"/>
</dbReference>
<dbReference type="PaxDb" id="610130-Closa_0188"/>
<dbReference type="STRING" id="610130.Closa_0188"/>
<feature type="chain" id="PRO_5038462354" evidence="3">
    <location>
        <begin position="27"/>
        <end position="203"/>
    </location>
</feature>
<dbReference type="AlphaFoldDB" id="D9R1U0"/>
<keyword evidence="3" id="KW-0732">Signal</keyword>
<name>D9R1U0_LACSW</name>
<reference evidence="4" key="1">
    <citation type="submission" date="2010-07" db="EMBL/GenBank/DDBJ databases">
        <title>Complete sequence of Clostridium saccharolyticum WM1.</title>
        <authorList>
            <consortium name="US DOE Joint Genome Institute"/>
            <person name="Lucas S."/>
            <person name="Copeland A."/>
            <person name="Lapidus A."/>
            <person name="Cheng J.-F."/>
            <person name="Bruce D."/>
            <person name="Goodwin L."/>
            <person name="Pitluck S."/>
            <person name="Chertkov O."/>
            <person name="Detter J.C."/>
            <person name="Han C."/>
            <person name="Tapia R."/>
            <person name="Land M."/>
            <person name="Hauser L."/>
            <person name="Chang Y.-J."/>
            <person name="Jeffries C."/>
            <person name="Kyrpides N."/>
            <person name="Ivanova N."/>
            <person name="Mikhailova N."/>
            <person name="Mouttaki H."/>
            <person name="Lin L."/>
            <person name="Zhou J."/>
            <person name="Hemme C.L."/>
            <person name="Woyke T."/>
        </authorList>
    </citation>
    <scope>NUCLEOTIDE SEQUENCE [LARGE SCALE GENOMIC DNA]</scope>
    <source>
        <strain evidence="4">WM1</strain>
    </source>
</reference>
<evidence type="ECO:0000256" key="3">
    <source>
        <dbReference type="SAM" id="SignalP"/>
    </source>
</evidence>
<protein>
    <submittedName>
        <fullName evidence="4">Cell wall binding repeat-containing protein</fullName>
    </submittedName>
</protein>